<dbReference type="InterPro" id="IPR007110">
    <property type="entry name" value="Ig-like_dom"/>
</dbReference>
<reference evidence="4" key="1">
    <citation type="submission" date="2023-03" db="EMBL/GenBank/DDBJ databases">
        <authorList>
            <person name="Steffen K."/>
            <person name="Cardenas P."/>
        </authorList>
    </citation>
    <scope>NUCLEOTIDE SEQUENCE</scope>
</reference>
<dbReference type="EMBL" id="CASHTH010002753">
    <property type="protein sequence ID" value="CAI8034806.1"/>
    <property type="molecule type" value="Genomic_DNA"/>
</dbReference>
<feature type="transmembrane region" description="Helical" evidence="1">
    <location>
        <begin position="354"/>
        <end position="377"/>
    </location>
</feature>
<keyword evidence="2" id="KW-0732">Signal</keyword>
<dbReference type="AlphaFoldDB" id="A0AA35SU76"/>
<name>A0AA35SU76_GEOBA</name>
<feature type="signal peptide" evidence="2">
    <location>
        <begin position="1"/>
        <end position="25"/>
    </location>
</feature>
<keyword evidence="5" id="KW-1185">Reference proteome</keyword>
<organism evidence="4 5">
    <name type="scientific">Geodia barretti</name>
    <name type="common">Barrett's horny sponge</name>
    <dbReference type="NCBI Taxonomy" id="519541"/>
    <lineage>
        <taxon>Eukaryota</taxon>
        <taxon>Metazoa</taxon>
        <taxon>Porifera</taxon>
        <taxon>Demospongiae</taxon>
        <taxon>Heteroscleromorpha</taxon>
        <taxon>Tetractinellida</taxon>
        <taxon>Astrophorina</taxon>
        <taxon>Geodiidae</taxon>
        <taxon>Geodia</taxon>
    </lineage>
</organism>
<dbReference type="InterPro" id="IPR013783">
    <property type="entry name" value="Ig-like_fold"/>
</dbReference>
<dbReference type="Proteomes" id="UP001174909">
    <property type="component" value="Unassembled WGS sequence"/>
</dbReference>
<proteinExistence type="predicted"/>
<keyword evidence="1" id="KW-1133">Transmembrane helix</keyword>
<gene>
    <name evidence="4" type="ORF">GBAR_LOCUS19564</name>
</gene>
<dbReference type="InterPro" id="IPR036179">
    <property type="entry name" value="Ig-like_dom_sf"/>
</dbReference>
<evidence type="ECO:0000256" key="2">
    <source>
        <dbReference type="SAM" id="SignalP"/>
    </source>
</evidence>
<comment type="caution">
    <text evidence="4">The sequence shown here is derived from an EMBL/GenBank/DDBJ whole genome shotgun (WGS) entry which is preliminary data.</text>
</comment>
<dbReference type="PROSITE" id="PS50835">
    <property type="entry name" value="IG_LIKE"/>
    <property type="match status" value="1"/>
</dbReference>
<dbReference type="SUPFAM" id="SSF48726">
    <property type="entry name" value="Immunoglobulin"/>
    <property type="match status" value="1"/>
</dbReference>
<dbReference type="CDD" id="cd00096">
    <property type="entry name" value="Ig"/>
    <property type="match status" value="1"/>
</dbReference>
<evidence type="ECO:0000313" key="4">
    <source>
        <dbReference type="EMBL" id="CAI8034806.1"/>
    </source>
</evidence>
<keyword evidence="1" id="KW-0812">Transmembrane</keyword>
<accession>A0AA35SU76</accession>
<evidence type="ECO:0000313" key="5">
    <source>
        <dbReference type="Proteomes" id="UP001174909"/>
    </source>
</evidence>
<feature type="domain" description="Ig-like" evidence="3">
    <location>
        <begin position="239"/>
        <end position="344"/>
    </location>
</feature>
<evidence type="ECO:0000259" key="3">
    <source>
        <dbReference type="PROSITE" id="PS50835"/>
    </source>
</evidence>
<sequence>MVPRLLFSLVSMLLLLVSLWTGAYALDTTLTVDLNDDEARNKEFRRATPVCHVKFILPTGYTLSFGELTLPCSEGSQSCTVARNDGATLNVVGLKDDSTERFTFNITFDPNRKIGCSNYLPNMKFVRGTGSMPILCDPVFSCNYSSNDSATSVDSSSVRWWRFANASDLQTFLNSSSAEKSGLQIVDANNTEPLREANNTLFVSLGAGVFDVLGYFATTFDLDGEELVNGDTFIIYLNPEGGQSPGDQELIFGERETRNFDKIFCSFTSFPYSTVRWEGPGSNFTTQDTGTALVLEEVEGDERMSDLTLEGRLVITEVQYEDGVEITCIATHSISGAEESITVRLRVRDPLRPLWPFLGLLGSLIITFLFISGGALVDKIRGKQGVDDDDGKAVRLLVFGGSATRPACLPASVVLHLLHASSSSF</sequence>
<keyword evidence="1" id="KW-0472">Membrane</keyword>
<feature type="chain" id="PRO_5041372850" description="Ig-like domain-containing protein" evidence="2">
    <location>
        <begin position="26"/>
        <end position="425"/>
    </location>
</feature>
<dbReference type="Gene3D" id="2.60.40.10">
    <property type="entry name" value="Immunoglobulins"/>
    <property type="match status" value="1"/>
</dbReference>
<protein>
    <recommendedName>
        <fullName evidence="3">Ig-like domain-containing protein</fullName>
    </recommendedName>
</protein>
<evidence type="ECO:0000256" key="1">
    <source>
        <dbReference type="SAM" id="Phobius"/>
    </source>
</evidence>